<comment type="caution">
    <text evidence="7">The sequence shown here is derived from an EMBL/GenBank/DDBJ whole genome shotgun (WGS) entry which is preliminary data.</text>
</comment>
<dbReference type="Pfam" id="PF08548">
    <property type="entry name" value="Peptidase_M10_C"/>
    <property type="match status" value="1"/>
</dbReference>
<comment type="cofactor">
    <cofactor evidence="1">
        <name>Ca(2+)</name>
        <dbReference type="ChEBI" id="CHEBI:29108"/>
    </cofactor>
</comment>
<organism evidence="7 8">
    <name type="scientific">Pseudaestuariivita atlantica</name>
    <dbReference type="NCBI Taxonomy" id="1317121"/>
    <lineage>
        <taxon>Bacteria</taxon>
        <taxon>Pseudomonadati</taxon>
        <taxon>Pseudomonadota</taxon>
        <taxon>Alphaproteobacteria</taxon>
        <taxon>Rhodobacterales</taxon>
        <taxon>Paracoccaceae</taxon>
        <taxon>Pseudaestuariivita</taxon>
    </lineage>
</organism>
<dbReference type="PANTHER" id="PTHR38340">
    <property type="entry name" value="S-LAYER PROTEIN"/>
    <property type="match status" value="1"/>
</dbReference>
<dbReference type="InterPro" id="IPR050557">
    <property type="entry name" value="RTX_toxin/Mannuronan_C5-epim"/>
</dbReference>
<evidence type="ECO:0000256" key="1">
    <source>
        <dbReference type="ARBA" id="ARBA00001913"/>
    </source>
</evidence>
<dbReference type="PANTHER" id="PTHR38340:SF1">
    <property type="entry name" value="S-LAYER PROTEIN"/>
    <property type="match status" value="1"/>
</dbReference>
<dbReference type="STRING" id="1317121.ATO11_15835"/>
<dbReference type="PATRIC" id="fig|1317121.7.peg.3892"/>
<gene>
    <name evidence="7" type="ORF">ATO11_15835</name>
</gene>
<protein>
    <recommendedName>
        <fullName evidence="6">Peptidase M10 serralysin C-terminal domain-containing protein</fullName>
    </recommendedName>
</protein>
<evidence type="ECO:0000256" key="5">
    <source>
        <dbReference type="SAM" id="MobiDB-lite"/>
    </source>
</evidence>
<name>A0A0L1JNE0_9RHOB</name>
<evidence type="ECO:0000256" key="4">
    <source>
        <dbReference type="ARBA" id="ARBA00022737"/>
    </source>
</evidence>
<feature type="region of interest" description="Disordered" evidence="5">
    <location>
        <begin position="176"/>
        <end position="199"/>
    </location>
</feature>
<dbReference type="InterPro" id="IPR013858">
    <property type="entry name" value="Peptidase_M10B_C"/>
</dbReference>
<dbReference type="InterPro" id="IPR018511">
    <property type="entry name" value="Hemolysin-typ_Ca-bd_CS"/>
</dbReference>
<dbReference type="PRINTS" id="PR00313">
    <property type="entry name" value="CABNDNGRPT"/>
</dbReference>
<dbReference type="PROSITE" id="PS00330">
    <property type="entry name" value="HEMOLYSIN_CALCIUM"/>
    <property type="match status" value="1"/>
</dbReference>
<keyword evidence="4" id="KW-0677">Repeat</keyword>
<evidence type="ECO:0000256" key="2">
    <source>
        <dbReference type="ARBA" id="ARBA00004613"/>
    </source>
</evidence>
<proteinExistence type="predicted"/>
<evidence type="ECO:0000313" key="7">
    <source>
        <dbReference type="EMBL" id="KNG92918.1"/>
    </source>
</evidence>
<dbReference type="OrthoDB" id="7762442at2"/>
<evidence type="ECO:0000313" key="8">
    <source>
        <dbReference type="Proteomes" id="UP000036938"/>
    </source>
</evidence>
<evidence type="ECO:0000259" key="6">
    <source>
        <dbReference type="Pfam" id="PF08548"/>
    </source>
</evidence>
<dbReference type="GO" id="GO:0005509">
    <property type="term" value="F:calcium ion binding"/>
    <property type="evidence" value="ECO:0007669"/>
    <property type="project" value="InterPro"/>
</dbReference>
<sequence>MIVDMFLPIFPLYRMTLEGIIINTLLDSENYEFANDGSSLTITRTINGEQVEVVFNGQNLNANNMSAGGTFSSITVKDDTGATAAHFTLPGDVQLSDAVNAAFNATEVGNIPPIDIDPTVPGGLYAGEDASVLLALDIFNVLLIQFAGFIQILTGSFFDDVVNSYPVDDSIATQGGDDTVRLSDGNDTIDGGEGTDTADGRTLEAGMTFGITSANFGTAGINASFSLNNIEALIGTEYADIIYLAPGGPSLAFGDDGNDFLYAGNISTGVALHGNDGNDTVQGDAGNDTLSGGEGINQLDGQGGDDTVLYTWATGRVLLDFQTDVSSAGFARFYDNGASQGDTYANIEHAVGGDFADNLRGDGADNRLEGGGVSDRLYGRAGNDTLDGGAGADAIYGNLGADIMTGGPGAVRDRFIYFQANESGVGPGNRDIITDFTPGEDRIELSRIDADISQGFKQRFDFIGDAAFSNTAGELRFEQQGGITVVQADRDGDGVADFEIELTGTLTLTATDFLI</sequence>
<reference evidence="7 8" key="1">
    <citation type="journal article" date="2015" name="Int. J. Syst. Evol. Microbiol.">
        <title>Aestuariivita atlantica sp. nov., isolated from deep sea sediment of the Atlantic Ocean.</title>
        <authorList>
            <person name="Li G."/>
            <person name="Lai Q."/>
            <person name="Du Y."/>
            <person name="Liu X."/>
            <person name="Sun F."/>
            <person name="Shao Z."/>
        </authorList>
    </citation>
    <scope>NUCLEOTIDE SEQUENCE [LARGE SCALE GENOMIC DNA]</scope>
    <source>
        <strain evidence="7 8">22II-S11-z3</strain>
    </source>
</reference>
<dbReference type="InterPro" id="IPR011049">
    <property type="entry name" value="Serralysin-like_metalloprot_C"/>
</dbReference>
<dbReference type="SUPFAM" id="SSF51120">
    <property type="entry name" value="beta-Roll"/>
    <property type="match status" value="3"/>
</dbReference>
<keyword evidence="3" id="KW-0964">Secreted</keyword>
<dbReference type="InterPro" id="IPR001343">
    <property type="entry name" value="Hemolysn_Ca-bd"/>
</dbReference>
<dbReference type="RefSeq" id="WP_050531875.1">
    <property type="nucleotide sequence ID" value="NZ_AQQZ01000007.1"/>
</dbReference>
<keyword evidence="8" id="KW-1185">Reference proteome</keyword>
<dbReference type="Pfam" id="PF00353">
    <property type="entry name" value="HemolysinCabind"/>
    <property type="match status" value="3"/>
</dbReference>
<dbReference type="Proteomes" id="UP000036938">
    <property type="component" value="Unassembled WGS sequence"/>
</dbReference>
<dbReference type="Gene3D" id="2.150.10.10">
    <property type="entry name" value="Serralysin-like metalloprotease, C-terminal"/>
    <property type="match status" value="2"/>
</dbReference>
<dbReference type="AlphaFoldDB" id="A0A0L1JNE0"/>
<feature type="domain" description="Peptidase M10 serralysin C-terminal" evidence="6">
    <location>
        <begin position="360"/>
        <end position="514"/>
    </location>
</feature>
<evidence type="ECO:0000256" key="3">
    <source>
        <dbReference type="ARBA" id="ARBA00022525"/>
    </source>
</evidence>
<accession>A0A0L1JNE0</accession>
<comment type="subcellular location">
    <subcellularLocation>
        <location evidence="2">Secreted</location>
    </subcellularLocation>
</comment>
<dbReference type="GO" id="GO:0005615">
    <property type="term" value="C:extracellular space"/>
    <property type="evidence" value="ECO:0007669"/>
    <property type="project" value="InterPro"/>
</dbReference>
<dbReference type="EMBL" id="AQQZ01000007">
    <property type="protein sequence ID" value="KNG92918.1"/>
    <property type="molecule type" value="Genomic_DNA"/>
</dbReference>